<dbReference type="Gene3D" id="3.60.21.10">
    <property type="match status" value="1"/>
</dbReference>
<protein>
    <submittedName>
        <fullName evidence="4">Metallophosphoesterase</fullName>
    </submittedName>
</protein>
<dbReference type="InterPro" id="IPR004843">
    <property type="entry name" value="Calcineurin-like_PHP"/>
</dbReference>
<dbReference type="InterPro" id="IPR029052">
    <property type="entry name" value="Metallo-depent_PP-like"/>
</dbReference>
<comment type="caution">
    <text evidence="4">The sequence shown here is derived from an EMBL/GenBank/DDBJ whole genome shotgun (WGS) entry which is preliminary data.</text>
</comment>
<evidence type="ECO:0000313" key="5">
    <source>
        <dbReference type="Proteomes" id="UP001203880"/>
    </source>
</evidence>
<evidence type="ECO:0000256" key="2">
    <source>
        <dbReference type="SAM" id="SignalP"/>
    </source>
</evidence>
<evidence type="ECO:0000313" key="4">
    <source>
        <dbReference type="EMBL" id="MCL6285847.1"/>
    </source>
</evidence>
<accession>A0ABT0Q7S3</accession>
<keyword evidence="5" id="KW-1185">Reference proteome</keyword>
<feature type="signal peptide" evidence="2">
    <location>
        <begin position="1"/>
        <end position="20"/>
    </location>
</feature>
<dbReference type="Pfam" id="PF00149">
    <property type="entry name" value="Metallophos"/>
    <property type="match status" value="1"/>
</dbReference>
<name>A0ABT0Q7S3_9RHOB</name>
<organism evidence="4 5">
    <name type="scientific">Ruegeria spongiae</name>
    <dbReference type="NCBI Taxonomy" id="2942209"/>
    <lineage>
        <taxon>Bacteria</taxon>
        <taxon>Pseudomonadati</taxon>
        <taxon>Pseudomonadota</taxon>
        <taxon>Alphaproteobacteria</taxon>
        <taxon>Rhodobacterales</taxon>
        <taxon>Roseobacteraceae</taxon>
        <taxon>Ruegeria</taxon>
    </lineage>
</organism>
<reference evidence="4" key="1">
    <citation type="submission" date="2022-05" db="EMBL/GenBank/DDBJ databases">
        <authorList>
            <person name="Park J.-S."/>
        </authorList>
    </citation>
    <scope>NUCLEOTIDE SEQUENCE</scope>
    <source>
        <strain evidence="4">2012CJ41-6</strain>
    </source>
</reference>
<dbReference type="SUPFAM" id="SSF56300">
    <property type="entry name" value="Metallo-dependent phosphatases"/>
    <property type="match status" value="1"/>
</dbReference>
<evidence type="ECO:0000256" key="1">
    <source>
        <dbReference type="ARBA" id="ARBA00022729"/>
    </source>
</evidence>
<dbReference type="PANTHER" id="PTHR22953">
    <property type="entry name" value="ACID PHOSPHATASE RELATED"/>
    <property type="match status" value="1"/>
</dbReference>
<dbReference type="Proteomes" id="UP001203880">
    <property type="component" value="Unassembled WGS sequence"/>
</dbReference>
<dbReference type="PROSITE" id="PS51257">
    <property type="entry name" value="PROKAR_LIPOPROTEIN"/>
    <property type="match status" value="1"/>
</dbReference>
<feature type="chain" id="PRO_5046662665" evidence="2">
    <location>
        <begin position="21"/>
        <end position="355"/>
    </location>
</feature>
<gene>
    <name evidence="4" type="ORF">M3P21_20220</name>
</gene>
<dbReference type="InterPro" id="IPR039331">
    <property type="entry name" value="PAPs-like"/>
</dbReference>
<feature type="domain" description="Calcineurin-like phosphoesterase" evidence="3">
    <location>
        <begin position="116"/>
        <end position="262"/>
    </location>
</feature>
<evidence type="ECO:0000259" key="3">
    <source>
        <dbReference type="Pfam" id="PF00149"/>
    </source>
</evidence>
<keyword evidence="1 2" id="KW-0732">Signal</keyword>
<proteinExistence type="predicted"/>
<dbReference type="EMBL" id="JAMFMB010000040">
    <property type="protein sequence ID" value="MCL6285847.1"/>
    <property type="molecule type" value="Genomic_DNA"/>
</dbReference>
<sequence length="355" mass="39023">MKRFICFFLGASLLACLGLAGTRGQVFSIAGSTLRQLSTPMASDLFDADRIHDVDVTEPFSLLAGGDIANCKKNSGVERGLDSLRYSIGLPRDRMMPNAGMVATAKILQDHPLLPVLALGDLAYKHGEPVSFSDCYDPYWGQARTRTWPTPGNHEYESLNAYGYFDYWGQRAGPDRQGYYAIRSKNWLILSLNSEIDASDGSDQMAWLQGVLTKHPEKCLAAFYHKPAYSAVNRKHSENARHLFRVLQNADATFVLNGHNHFYERTHQLDGNGRPSSDGTTTFVVGAGGKTTEGPVSATEVTAKLITGVPGVLKLDFLSDSVGWDYLSEPAHADQDSGSLRCLKPKFYAHGRKVL</sequence>
<dbReference type="RefSeq" id="WP_249713047.1">
    <property type="nucleotide sequence ID" value="NZ_JAMFMB010000040.1"/>
</dbReference>
<dbReference type="PANTHER" id="PTHR22953:SF153">
    <property type="entry name" value="PURPLE ACID PHOSPHATASE"/>
    <property type="match status" value="1"/>
</dbReference>